<dbReference type="EMBL" id="JAPWTJ010002054">
    <property type="protein sequence ID" value="KAJ8968122.1"/>
    <property type="molecule type" value="Genomic_DNA"/>
</dbReference>
<feature type="domain" description="PiggyBac transposable element-derived protein" evidence="2">
    <location>
        <begin position="172"/>
        <end position="342"/>
    </location>
</feature>
<evidence type="ECO:0000256" key="1">
    <source>
        <dbReference type="SAM" id="MobiDB-lite"/>
    </source>
</evidence>
<dbReference type="PANTHER" id="PTHR46599:SF3">
    <property type="entry name" value="PIGGYBAC TRANSPOSABLE ELEMENT-DERIVED PROTEIN 4"/>
    <property type="match status" value="1"/>
</dbReference>
<feature type="region of interest" description="Disordered" evidence="1">
    <location>
        <begin position="94"/>
        <end position="126"/>
    </location>
</feature>
<sequence length="342" mass="39914">MFGNWKFREPLNDKELLAAAEQAAIELENIPLDNNVIIDEEESEDEIGEGYEVKNTNMYLVEEETKAGNADTDQDKIFEIEIEAENKIIQSQSLDTETQLEQSEATSSGVRNESYTKEKKMKNNRGKKVIKTKIEESTRKWKKRRVITSIPEYNNNETPVEEHFINCITYTDFFLKVLSPSIIKDIVYQSNLYATQRGKTMNFKENEFLTFLGINFFMGYHKLPSYKNYWSCSDDLGVAVVKRVMTRSRFEQFLQYLHINDNSIIPANNKDKIFKIRPFVKALNEQFDLLNNGTRALSVDESMIIFKGRSCLKQYNPQKPIKRGYKLWCIADQKGYVKKFEV</sequence>
<evidence type="ECO:0000313" key="4">
    <source>
        <dbReference type="Proteomes" id="UP001162164"/>
    </source>
</evidence>
<gene>
    <name evidence="3" type="ORF">NQ317_002985</name>
</gene>
<dbReference type="InterPro" id="IPR029526">
    <property type="entry name" value="PGBD"/>
</dbReference>
<organism evidence="3 4">
    <name type="scientific">Molorchus minor</name>
    <dbReference type="NCBI Taxonomy" id="1323400"/>
    <lineage>
        <taxon>Eukaryota</taxon>
        <taxon>Metazoa</taxon>
        <taxon>Ecdysozoa</taxon>
        <taxon>Arthropoda</taxon>
        <taxon>Hexapoda</taxon>
        <taxon>Insecta</taxon>
        <taxon>Pterygota</taxon>
        <taxon>Neoptera</taxon>
        <taxon>Endopterygota</taxon>
        <taxon>Coleoptera</taxon>
        <taxon>Polyphaga</taxon>
        <taxon>Cucujiformia</taxon>
        <taxon>Chrysomeloidea</taxon>
        <taxon>Cerambycidae</taxon>
        <taxon>Lamiinae</taxon>
        <taxon>Monochamini</taxon>
        <taxon>Molorchus</taxon>
    </lineage>
</organism>
<name>A0ABQ9IX11_9CUCU</name>
<protein>
    <recommendedName>
        <fullName evidence="2">PiggyBac transposable element-derived protein domain-containing protein</fullName>
    </recommendedName>
</protein>
<comment type="caution">
    <text evidence="3">The sequence shown here is derived from an EMBL/GenBank/DDBJ whole genome shotgun (WGS) entry which is preliminary data.</text>
</comment>
<proteinExistence type="predicted"/>
<evidence type="ECO:0000259" key="2">
    <source>
        <dbReference type="Pfam" id="PF13843"/>
    </source>
</evidence>
<evidence type="ECO:0000313" key="3">
    <source>
        <dbReference type="EMBL" id="KAJ8968122.1"/>
    </source>
</evidence>
<reference evidence="3" key="1">
    <citation type="journal article" date="2023" name="Insect Mol. Biol.">
        <title>Genome sequencing provides insights into the evolution of gene families encoding plant cell wall-degrading enzymes in longhorned beetles.</title>
        <authorList>
            <person name="Shin N.R."/>
            <person name="Okamura Y."/>
            <person name="Kirsch R."/>
            <person name="Pauchet Y."/>
        </authorList>
    </citation>
    <scope>NUCLEOTIDE SEQUENCE</scope>
    <source>
        <strain evidence="3">MMC_N1</strain>
    </source>
</reference>
<keyword evidence="4" id="KW-1185">Reference proteome</keyword>
<accession>A0ABQ9IX11</accession>
<dbReference type="PANTHER" id="PTHR46599">
    <property type="entry name" value="PIGGYBAC TRANSPOSABLE ELEMENT-DERIVED PROTEIN 4"/>
    <property type="match status" value="1"/>
</dbReference>
<feature type="compositionally biased region" description="Polar residues" evidence="1">
    <location>
        <begin position="94"/>
        <end position="113"/>
    </location>
</feature>
<dbReference type="Pfam" id="PF13843">
    <property type="entry name" value="DDE_Tnp_1_7"/>
    <property type="match status" value="1"/>
</dbReference>
<dbReference type="Proteomes" id="UP001162164">
    <property type="component" value="Unassembled WGS sequence"/>
</dbReference>